<proteinExistence type="predicted"/>
<keyword evidence="1" id="KW-0812">Transmembrane</keyword>
<keyword evidence="1" id="KW-1133">Transmembrane helix</keyword>
<gene>
    <name evidence="3" type="ORF">ABN401_03410</name>
</gene>
<evidence type="ECO:0000313" key="4">
    <source>
        <dbReference type="Proteomes" id="UP001445732"/>
    </source>
</evidence>
<dbReference type="Gene3D" id="3.55.50.30">
    <property type="match status" value="1"/>
</dbReference>
<name>A0ABV1NK78_9CAUL</name>
<dbReference type="EMBL" id="JBEGDD010000002">
    <property type="protein sequence ID" value="MEQ7154258.1"/>
    <property type="molecule type" value="Genomic_DNA"/>
</dbReference>
<sequence>MSNPNVRVEAAEKEAADWHARLGTTVVATKTIEDFFEWRSRPGNADAYRRVELVWKQGRGLGADPDIAAALEGARQRGHRRLAPGRRSVIFGGLAIATAIALVIGGAFWWNGRGVYETSVGEQRVVQLADGSSVSLDTDSRIHVRFENGERRIDLDQGQALFDVAHDAGRPFVVHAAGTRITAVGTVFDVRRTGPRVDVTLVSGVVDVVAADVAAPPRRMAAGQKTQVSARGVTTRDVNTAAETSWTTGRLIFTDVPLEEAVSEVNRYLTAKIEIDDPAIRAVAVNGVFRTGDRDAFVAASSDVMGLDAVPKADGSIGLSRRENNPGTAPG</sequence>
<dbReference type="RefSeq" id="WP_349683433.1">
    <property type="nucleotide sequence ID" value="NZ_JBEGDD010000002.1"/>
</dbReference>
<evidence type="ECO:0000256" key="1">
    <source>
        <dbReference type="SAM" id="Phobius"/>
    </source>
</evidence>
<dbReference type="InterPro" id="IPR006860">
    <property type="entry name" value="FecR"/>
</dbReference>
<dbReference type="Proteomes" id="UP001445732">
    <property type="component" value="Unassembled WGS sequence"/>
</dbReference>
<dbReference type="PANTHER" id="PTHR30273">
    <property type="entry name" value="PERIPLASMIC SIGNAL SENSOR AND SIGMA FACTOR ACTIVATOR FECR-RELATED"/>
    <property type="match status" value="1"/>
</dbReference>
<evidence type="ECO:0000259" key="2">
    <source>
        <dbReference type="Pfam" id="PF04773"/>
    </source>
</evidence>
<evidence type="ECO:0000313" key="3">
    <source>
        <dbReference type="EMBL" id="MEQ7154258.1"/>
    </source>
</evidence>
<dbReference type="PIRSF" id="PIRSF018266">
    <property type="entry name" value="FecR"/>
    <property type="match status" value="1"/>
</dbReference>
<reference evidence="3 4" key="1">
    <citation type="submission" date="2024-06" db="EMBL/GenBank/DDBJ databases">
        <title>Brevundimonas sp. C11.</title>
        <authorList>
            <person name="Maltman C."/>
        </authorList>
    </citation>
    <scope>NUCLEOTIDE SEQUENCE [LARGE SCALE GENOMIC DNA]</scope>
    <source>
        <strain evidence="3 4">C11</strain>
    </source>
</reference>
<comment type="caution">
    <text evidence="3">The sequence shown here is derived from an EMBL/GenBank/DDBJ whole genome shotgun (WGS) entry which is preliminary data.</text>
</comment>
<dbReference type="PANTHER" id="PTHR30273:SF2">
    <property type="entry name" value="PROTEIN FECR"/>
    <property type="match status" value="1"/>
</dbReference>
<feature type="domain" description="FecR protein" evidence="2">
    <location>
        <begin position="115"/>
        <end position="206"/>
    </location>
</feature>
<dbReference type="InterPro" id="IPR012373">
    <property type="entry name" value="Ferrdict_sens_TM"/>
</dbReference>
<accession>A0ABV1NK78</accession>
<keyword evidence="1" id="KW-0472">Membrane</keyword>
<dbReference type="Pfam" id="PF04773">
    <property type="entry name" value="FecR"/>
    <property type="match status" value="1"/>
</dbReference>
<feature type="transmembrane region" description="Helical" evidence="1">
    <location>
        <begin position="89"/>
        <end position="110"/>
    </location>
</feature>
<organism evidence="3 4">
    <name type="scientific">Brevundimonas aurifodinae</name>
    <dbReference type="NCBI Taxonomy" id="1508312"/>
    <lineage>
        <taxon>Bacteria</taxon>
        <taxon>Pseudomonadati</taxon>
        <taxon>Pseudomonadota</taxon>
        <taxon>Alphaproteobacteria</taxon>
        <taxon>Caulobacterales</taxon>
        <taxon>Caulobacteraceae</taxon>
        <taxon>Brevundimonas</taxon>
    </lineage>
</organism>
<dbReference type="Gene3D" id="2.60.120.1440">
    <property type="match status" value="1"/>
</dbReference>
<protein>
    <submittedName>
        <fullName evidence="3">FecR domain-containing protein</fullName>
    </submittedName>
</protein>
<keyword evidence="4" id="KW-1185">Reference proteome</keyword>